<protein>
    <submittedName>
        <fullName evidence="1">Uncharacterized protein</fullName>
    </submittedName>
</protein>
<dbReference type="Proteomes" id="UP000093111">
    <property type="component" value="Unassembled WGS sequence"/>
</dbReference>
<dbReference type="STRING" id="1612624.ADU59_25765"/>
<organism evidence="1 2">
    <name type="scientific">Pararhizobium polonicum</name>
    <dbReference type="NCBI Taxonomy" id="1612624"/>
    <lineage>
        <taxon>Bacteria</taxon>
        <taxon>Pseudomonadati</taxon>
        <taxon>Pseudomonadota</taxon>
        <taxon>Alphaproteobacteria</taxon>
        <taxon>Hyphomicrobiales</taxon>
        <taxon>Rhizobiaceae</taxon>
        <taxon>Rhizobium/Agrobacterium group</taxon>
        <taxon>Pararhizobium</taxon>
    </lineage>
</organism>
<accession>A0A1C7NZ32</accession>
<sequence length="218" mass="24122">MSASISRYLKDFSAPKVDLSLVPPRYFPDLDDDFPANGAFAMKPQIQPQVDVDAERRDAFAQGRREAEDEQQALHAAEIAALNARHAEELEAMRVRCENETAAMIFDRFSEMGSQLATMLSDQTARVLAPVMDDVLQQKSVSDLARMITLSIGAGEGARITVKGPLALFEALQRHLDDETLIFRHQESADIDLSVEFGDSILVTRMAAWADTVKKVLA</sequence>
<proteinExistence type="predicted"/>
<keyword evidence="2" id="KW-1185">Reference proteome</keyword>
<dbReference type="PATRIC" id="fig|1612624.7.peg.2869"/>
<evidence type="ECO:0000313" key="2">
    <source>
        <dbReference type="Proteomes" id="UP000093111"/>
    </source>
</evidence>
<gene>
    <name evidence="1" type="ORF">ADU59_25765</name>
</gene>
<name>A0A1C7NZ32_9HYPH</name>
<evidence type="ECO:0000313" key="1">
    <source>
        <dbReference type="EMBL" id="OBZ92774.1"/>
    </source>
</evidence>
<reference evidence="1 2" key="1">
    <citation type="journal article" date="2016" name="Syst. Appl. Microbiol.">
        <title>Pararhizobium polonicum sp. nov. isolated from tumors on stone fruit rootstocks.</title>
        <authorList>
            <person name="Pulawska J."/>
            <person name="Kuzmanovic N."/>
            <person name="Willems A."/>
            <person name="Pothier J.F."/>
        </authorList>
    </citation>
    <scope>NUCLEOTIDE SEQUENCE [LARGE SCALE GENOMIC DNA]</scope>
    <source>
        <strain evidence="1 2">F5.1</strain>
    </source>
</reference>
<dbReference type="OrthoDB" id="8276977at2"/>
<dbReference type="EMBL" id="LGLV01000018">
    <property type="protein sequence ID" value="OBZ92774.1"/>
    <property type="molecule type" value="Genomic_DNA"/>
</dbReference>
<comment type="caution">
    <text evidence="1">The sequence shown here is derived from an EMBL/GenBank/DDBJ whole genome shotgun (WGS) entry which is preliminary data.</text>
</comment>
<dbReference type="AlphaFoldDB" id="A0A1C7NZ32"/>
<dbReference type="RefSeq" id="WP_068958004.1">
    <property type="nucleotide sequence ID" value="NZ_LGLV01000018.1"/>
</dbReference>